<comment type="caution">
    <text evidence="1">The sequence shown here is derived from an EMBL/GenBank/DDBJ whole genome shotgun (WGS) entry which is preliminary data.</text>
</comment>
<sequence>MAYNYDVKLEIANDKVRDVFDFNSIEPQIIEAIEKYHALNTVRNKKNLSYKISPKILEISISSPVKLDVPSKALAKFTRILIELSKELKGTIANGRVFQSVQISIPVSDMDNISSSETLKKLIDIFCDDLESEDIQKKHERLKIQREIKKIIFNVH</sequence>
<evidence type="ECO:0000313" key="2">
    <source>
        <dbReference type="Proteomes" id="UP001524944"/>
    </source>
</evidence>
<organism evidence="1 2">
    <name type="scientific">Dehalobacterium formicoaceticum</name>
    <dbReference type="NCBI Taxonomy" id="51515"/>
    <lineage>
        <taxon>Bacteria</taxon>
        <taxon>Bacillati</taxon>
        <taxon>Bacillota</taxon>
        <taxon>Clostridia</taxon>
        <taxon>Eubacteriales</taxon>
        <taxon>Peptococcaceae</taxon>
        <taxon>Dehalobacterium</taxon>
    </lineage>
</organism>
<keyword evidence="2" id="KW-1185">Reference proteome</keyword>
<reference evidence="1 2" key="1">
    <citation type="submission" date="2022-08" db="EMBL/GenBank/DDBJ databases">
        <title>Proteogenomics of the novel Dehalobacterium formicoaceticum strain EZ94 highlights a key role of methyltransferases during anaerobic dichloromethane degradation.</title>
        <authorList>
            <person name="Wasmund K."/>
        </authorList>
    </citation>
    <scope>NUCLEOTIDE SEQUENCE [LARGE SCALE GENOMIC DNA]</scope>
    <source>
        <strain evidence="1 2">EZ94</strain>
    </source>
</reference>
<dbReference type="RefSeq" id="WP_257913995.1">
    <property type="nucleotide sequence ID" value="NZ_JANPWE010000010.1"/>
</dbReference>
<gene>
    <name evidence="1" type="ORF">NVS47_14535</name>
</gene>
<dbReference type="EMBL" id="JANPWE010000010">
    <property type="protein sequence ID" value="MCR6546716.1"/>
    <property type="molecule type" value="Genomic_DNA"/>
</dbReference>
<accession>A0ABT1YAN4</accession>
<dbReference type="Proteomes" id="UP001524944">
    <property type="component" value="Unassembled WGS sequence"/>
</dbReference>
<proteinExistence type="predicted"/>
<protein>
    <submittedName>
        <fullName evidence="1">Uncharacterized protein</fullName>
    </submittedName>
</protein>
<evidence type="ECO:0000313" key="1">
    <source>
        <dbReference type="EMBL" id="MCR6546716.1"/>
    </source>
</evidence>
<name>A0ABT1YAN4_9FIRM</name>